<name>K8EM34_9CHLO</name>
<dbReference type="OrthoDB" id="10249667at2759"/>
<dbReference type="InterPro" id="IPR048248">
    <property type="entry name" value="PUA_eIF2d-like"/>
</dbReference>
<dbReference type="InterPro" id="IPR002478">
    <property type="entry name" value="PUA"/>
</dbReference>
<dbReference type="KEGG" id="bpg:Bathy12g02300"/>
<evidence type="ECO:0000256" key="1">
    <source>
        <dbReference type="ARBA" id="ARBA00004496"/>
    </source>
</evidence>
<dbReference type="InterPro" id="IPR015947">
    <property type="entry name" value="PUA-like_sf"/>
</dbReference>
<dbReference type="Pfam" id="PF26292">
    <property type="entry name" value="PUA_elF2D"/>
    <property type="match status" value="1"/>
</dbReference>
<evidence type="ECO:0000256" key="3">
    <source>
        <dbReference type="PIRNR" id="PIRNR005067"/>
    </source>
</evidence>
<comment type="subcellular location">
    <subcellularLocation>
        <location evidence="1 3">Cytoplasm</location>
    </subcellularLocation>
</comment>
<dbReference type="GO" id="GO:0005737">
    <property type="term" value="C:cytoplasm"/>
    <property type="evidence" value="ECO:0007669"/>
    <property type="project" value="UniProtKB-SubCell"/>
</dbReference>
<dbReference type="GeneID" id="19012480"/>
<dbReference type="PIRSF" id="PIRSF005067">
    <property type="entry name" value="Tma_RNA-bind_prd"/>
    <property type="match status" value="1"/>
</dbReference>
<dbReference type="CDD" id="cd21155">
    <property type="entry name" value="PUA_MCTS-1-like"/>
    <property type="match status" value="1"/>
</dbReference>
<evidence type="ECO:0000256" key="2">
    <source>
        <dbReference type="ARBA" id="ARBA00022490"/>
    </source>
</evidence>
<dbReference type="GO" id="GO:0003723">
    <property type="term" value="F:RNA binding"/>
    <property type="evidence" value="ECO:0007669"/>
    <property type="project" value="InterPro"/>
</dbReference>
<dbReference type="RefSeq" id="XP_007510006.1">
    <property type="nucleotide sequence ID" value="XM_007509944.1"/>
</dbReference>
<keyword evidence="2 3" id="KW-0963">Cytoplasm</keyword>
<protein>
    <recommendedName>
        <fullName evidence="5">PUA domain-containing protein</fullName>
    </recommendedName>
</protein>
<dbReference type="SUPFAM" id="SSF88697">
    <property type="entry name" value="PUA domain-like"/>
    <property type="match status" value="1"/>
</dbReference>
<dbReference type="STRING" id="41875.K8EM34"/>
<dbReference type="PANTHER" id="PTHR22798:SF0">
    <property type="entry name" value="MALIGNANT T-CELL-AMPLIFIED SEQUENCE 1"/>
    <property type="match status" value="1"/>
</dbReference>
<feature type="region of interest" description="Disordered" evidence="4">
    <location>
        <begin position="35"/>
        <end position="84"/>
    </location>
</feature>
<dbReference type="Pfam" id="PF17832">
    <property type="entry name" value="Pre-PUA"/>
    <property type="match status" value="2"/>
</dbReference>
<proteinExistence type="predicted"/>
<dbReference type="AlphaFoldDB" id="K8EM34"/>
<feature type="domain" description="PUA" evidence="5">
    <location>
        <begin position="136"/>
        <end position="215"/>
    </location>
</feature>
<evidence type="ECO:0000259" key="5">
    <source>
        <dbReference type="SMART" id="SM00359"/>
    </source>
</evidence>
<dbReference type="Gene3D" id="3.10.400.20">
    <property type="match status" value="1"/>
</dbReference>
<keyword evidence="7" id="KW-1185">Reference proteome</keyword>
<dbReference type="Proteomes" id="UP000198341">
    <property type="component" value="Chromosome 12"/>
</dbReference>
<dbReference type="PANTHER" id="PTHR22798">
    <property type="entry name" value="MCT-1 PROTEIN"/>
    <property type="match status" value="1"/>
</dbReference>
<sequence>MFKKFSLEDFHGSTQIKSSVQRAIRSKIAEQFPSLCSNRSVKDEDEDDEKRRQKRRDSSDSDSTSSSSDEEEENEEGPTPLDLLLPKKNAEIRVGKLENKVTVVLVGNEPLFFQTVKDGPYYPTLKVLHRFPRMMKRLRTDKGAIKFVFKGSNIMCPGLTSAGATMHDEVEEDEPVAIYAEGKEHALAVGTCVMSAEAMRRENKGIGVELCHHLGDGLWEYLSKVHE</sequence>
<gene>
    <name evidence="6" type="ordered locus">Bathy12g02300</name>
</gene>
<dbReference type="InterPro" id="IPR004521">
    <property type="entry name" value="Uncharacterised_CHP00451"/>
</dbReference>
<evidence type="ECO:0000313" key="7">
    <source>
        <dbReference type="Proteomes" id="UP000198341"/>
    </source>
</evidence>
<dbReference type="eggNOG" id="KOG2523">
    <property type="taxonomic scope" value="Eukaryota"/>
</dbReference>
<evidence type="ECO:0000256" key="4">
    <source>
        <dbReference type="SAM" id="MobiDB-lite"/>
    </source>
</evidence>
<evidence type="ECO:0000313" key="6">
    <source>
        <dbReference type="EMBL" id="CCO19121.1"/>
    </source>
</evidence>
<organism evidence="6 7">
    <name type="scientific">Bathycoccus prasinos</name>
    <dbReference type="NCBI Taxonomy" id="41875"/>
    <lineage>
        <taxon>Eukaryota</taxon>
        <taxon>Viridiplantae</taxon>
        <taxon>Chlorophyta</taxon>
        <taxon>Mamiellophyceae</taxon>
        <taxon>Mamiellales</taxon>
        <taxon>Bathycoccaceae</taxon>
        <taxon>Bathycoccus</taxon>
    </lineage>
</organism>
<dbReference type="PROSITE" id="PS50890">
    <property type="entry name" value="PUA"/>
    <property type="match status" value="1"/>
</dbReference>
<dbReference type="InterPro" id="IPR041366">
    <property type="entry name" value="Pre-PUA"/>
</dbReference>
<dbReference type="EMBL" id="FO082267">
    <property type="protein sequence ID" value="CCO19121.1"/>
    <property type="molecule type" value="Genomic_DNA"/>
</dbReference>
<accession>K8EM34</accession>
<dbReference type="CDD" id="cd11609">
    <property type="entry name" value="MCT1_N"/>
    <property type="match status" value="1"/>
</dbReference>
<dbReference type="NCBIfam" id="TIGR00451">
    <property type="entry name" value="unchar_dom_2"/>
    <property type="match status" value="1"/>
</dbReference>
<dbReference type="SMART" id="SM00359">
    <property type="entry name" value="PUA"/>
    <property type="match status" value="1"/>
</dbReference>
<dbReference type="GO" id="GO:0001731">
    <property type="term" value="P:formation of translation preinitiation complex"/>
    <property type="evidence" value="ECO:0007669"/>
    <property type="project" value="TreeGrafter"/>
</dbReference>
<reference evidence="6 7" key="1">
    <citation type="submission" date="2011-10" db="EMBL/GenBank/DDBJ databases">
        <authorList>
            <person name="Genoscope - CEA"/>
        </authorList>
    </citation>
    <scope>NUCLEOTIDE SEQUENCE [LARGE SCALE GENOMIC DNA]</scope>
    <source>
        <strain evidence="6 7">RCC 1105</strain>
    </source>
</reference>
<dbReference type="InterPro" id="IPR016437">
    <property type="entry name" value="MCT-1/Tma20"/>
</dbReference>